<dbReference type="Proteomes" id="UP000069940">
    <property type="component" value="Unassembled WGS sequence"/>
</dbReference>
<reference evidence="4" key="1">
    <citation type="journal article" date="2015" name="Proc. Natl. Acad. Sci. U.S.A.">
        <title>Genome sequence of the Asian Tiger mosquito, Aedes albopictus, reveals insights into its biology, genetics, and evolution.</title>
        <authorList>
            <person name="Chen X.G."/>
            <person name="Jiang X."/>
            <person name="Gu J."/>
            <person name="Xu M."/>
            <person name="Wu Y."/>
            <person name="Deng Y."/>
            <person name="Zhang C."/>
            <person name="Bonizzoni M."/>
            <person name="Dermauw W."/>
            <person name="Vontas J."/>
            <person name="Armbruster P."/>
            <person name="Huang X."/>
            <person name="Yang Y."/>
            <person name="Zhang H."/>
            <person name="He W."/>
            <person name="Peng H."/>
            <person name="Liu Y."/>
            <person name="Wu K."/>
            <person name="Chen J."/>
            <person name="Lirakis M."/>
            <person name="Topalis P."/>
            <person name="Van Leeuwen T."/>
            <person name="Hall A.B."/>
            <person name="Jiang X."/>
            <person name="Thorpe C."/>
            <person name="Mueller R.L."/>
            <person name="Sun C."/>
            <person name="Waterhouse R.M."/>
            <person name="Yan G."/>
            <person name="Tu Z.J."/>
            <person name="Fang X."/>
            <person name="James A.A."/>
        </authorList>
    </citation>
    <scope>NUCLEOTIDE SEQUENCE [LARGE SCALE GENOMIC DNA]</scope>
    <source>
        <strain evidence="4">Foshan</strain>
    </source>
</reference>
<name>A0ABM1ZXC6_AEDAL</name>
<dbReference type="PANTHER" id="PTHR47331:SF5">
    <property type="entry name" value="RIBONUCLEASE H"/>
    <property type="match status" value="1"/>
</dbReference>
<dbReference type="CDD" id="cd01644">
    <property type="entry name" value="RT_pepA17"/>
    <property type="match status" value="1"/>
</dbReference>
<dbReference type="Gene3D" id="3.10.10.10">
    <property type="entry name" value="HIV Type 1 Reverse Transcriptase, subunit A, domain 1"/>
    <property type="match status" value="1"/>
</dbReference>
<dbReference type="InterPro" id="IPR043502">
    <property type="entry name" value="DNA/RNA_pol_sf"/>
</dbReference>
<protein>
    <recommendedName>
        <fullName evidence="2">DUF5641 domain-containing protein</fullName>
    </recommendedName>
</protein>
<evidence type="ECO:0000313" key="3">
    <source>
        <dbReference type="EnsemblMetazoa" id="AALFPA23_022483.P33386"/>
    </source>
</evidence>
<dbReference type="Pfam" id="PF03564">
    <property type="entry name" value="DUF1759"/>
    <property type="match status" value="1"/>
</dbReference>
<organism evidence="3 4">
    <name type="scientific">Aedes albopictus</name>
    <name type="common">Asian tiger mosquito</name>
    <name type="synonym">Stegomyia albopicta</name>
    <dbReference type="NCBI Taxonomy" id="7160"/>
    <lineage>
        <taxon>Eukaryota</taxon>
        <taxon>Metazoa</taxon>
        <taxon>Ecdysozoa</taxon>
        <taxon>Arthropoda</taxon>
        <taxon>Hexapoda</taxon>
        <taxon>Insecta</taxon>
        <taxon>Pterygota</taxon>
        <taxon>Neoptera</taxon>
        <taxon>Endopterygota</taxon>
        <taxon>Diptera</taxon>
        <taxon>Nematocera</taxon>
        <taxon>Culicoidea</taxon>
        <taxon>Culicidae</taxon>
        <taxon>Culicinae</taxon>
        <taxon>Aedini</taxon>
        <taxon>Aedes</taxon>
        <taxon>Stegomyia</taxon>
    </lineage>
</organism>
<evidence type="ECO:0000259" key="2">
    <source>
        <dbReference type="Pfam" id="PF18701"/>
    </source>
</evidence>
<dbReference type="Pfam" id="PF18701">
    <property type="entry name" value="DUF5641"/>
    <property type="match status" value="1"/>
</dbReference>
<sequence length="1220" mass="138624">MADSHVKKTLGAYVHPIRFKFATKEVVQKLNVLLFGVEGQLNRYRANVINFAGFRTKNELEDFHRRLDLLSEEEVPNIAEVLNGDAAQVSKQDLYQLIAKLGPSLKMEMDDAARGNQSTSELGAKRASSASKSVSMHSIQSTSSTAVEEAEKELELTKKILELERSKMEVEHNLKLKEIENKILQAKLVEQDHQSEAESLCSLESSTKRQFQKVNEWMDKNIQCGQEDTPVQLSVHKKIPLLQRHVQPSVYETPPSSRLEKLLARQILGFELPRFAGNPEEWPSFITVFRRSTEDGEFSDAENMMRLRKCLEGPAKESVEMLLLTNDVRRTLDVLERNYGDSKVILQKVMDKVANFKFVHDPKSFLEFSNLVENVTVIMGSFDAKVHDVEAVLEKLLQKLPDYLRIQWGSFQQDHHIQLDNLDGFSVWVRRQIAVVKNAHIGQRYPPQDYVKTITSHNVKVCLVCRTAEHQIEKCPVFTKMDLNRRWDAARKFSLCFLCLTKHNTKCTSSAVCGLNECNRRHHKMLHRMEPSNPLGAVVEDQTRSAILKYVPVRVSGPKGTLSTTAFIDDGSSLTLIEADVAAAIGVTGCKSPVSFTWTGNIRREEEDSEIVQLNISADIPGWPEYELDCVHTLDGLNIPYQQWDTEKLLQKYPYLSSIDPRSISGSQPTILIGQNNGKLIVPREHYAPDGQSPIISKTRLGWVVHGPVVGLGFRLCGSEEDVVNVCVDDQLAELNELVRSSMSLDNFGVCVSNANNQRSVDDVRALDIAKSTVNKVGERYEIGLPYISDDIVMERSLHTAMRNLDCVEKRLQRQGLTEQYRNIVESYHEKGYVVKVPWRQVDWSNGKLWFLPHFPVLNVHKPGKIRMVFNSAAKSNGKCLNDYLLSGPPSGVTIFGILGRFRRYPVAVGADVTEMFHQVMVREEDTWSQCFLYRESPSDRPQVYRMNVMIFGANCSPFLAQFVKNHNAEQHKHEHPEAASDVIEQHYVDDYYQSFENVEQASQVCNEVIRIQQAGGFHLRGFISNSEELLSTLPNDRVGAVTTVNVDGAPVHRVLGIRWNAATDEFEFVPEFQHISESIMARTQRPTKRDILKVAMSLYDPLGFVNPISIKIRILIRHIWAAKVSWDEELRTDFIAKWHEWLSDLEKSRVKWKVAKENMKVGDVVKMADPKVPRGDWPLGRVVKVYTGDDGLVRYADVRTQNTTLRRPVTKLAVIEGLD</sequence>
<feature type="domain" description="DUF5641" evidence="2">
    <location>
        <begin position="1130"/>
        <end position="1215"/>
    </location>
</feature>
<dbReference type="InterPro" id="IPR043128">
    <property type="entry name" value="Rev_trsase/Diguanyl_cyclase"/>
</dbReference>
<dbReference type="InterPro" id="IPR040676">
    <property type="entry name" value="DUF5641"/>
</dbReference>
<evidence type="ECO:0000256" key="1">
    <source>
        <dbReference type="SAM" id="MobiDB-lite"/>
    </source>
</evidence>
<dbReference type="Gene3D" id="3.30.70.270">
    <property type="match status" value="1"/>
</dbReference>
<dbReference type="PANTHER" id="PTHR47331">
    <property type="entry name" value="PHD-TYPE DOMAIN-CONTAINING PROTEIN"/>
    <property type="match status" value="1"/>
</dbReference>
<dbReference type="GeneID" id="115255174"/>
<keyword evidence="4" id="KW-1185">Reference proteome</keyword>
<accession>A0ABM1ZXC6</accession>
<evidence type="ECO:0000313" key="4">
    <source>
        <dbReference type="Proteomes" id="UP000069940"/>
    </source>
</evidence>
<dbReference type="RefSeq" id="XP_062703675.1">
    <property type="nucleotide sequence ID" value="XM_062847691.1"/>
</dbReference>
<feature type="region of interest" description="Disordered" evidence="1">
    <location>
        <begin position="110"/>
        <end position="148"/>
    </location>
</feature>
<dbReference type="SUPFAM" id="SSF56672">
    <property type="entry name" value="DNA/RNA polymerases"/>
    <property type="match status" value="1"/>
</dbReference>
<proteinExistence type="predicted"/>
<reference evidence="3" key="2">
    <citation type="submission" date="2025-05" db="UniProtKB">
        <authorList>
            <consortium name="EnsemblMetazoa"/>
        </authorList>
    </citation>
    <scope>IDENTIFICATION</scope>
    <source>
        <strain evidence="3">Foshan</strain>
    </source>
</reference>
<feature type="compositionally biased region" description="Low complexity" evidence="1">
    <location>
        <begin position="128"/>
        <end position="138"/>
    </location>
</feature>
<dbReference type="EnsemblMetazoa" id="AALFPA23_022483.R33386">
    <property type="protein sequence ID" value="AALFPA23_022483.P33386"/>
    <property type="gene ID" value="AALFPA23_022483"/>
</dbReference>
<dbReference type="InterPro" id="IPR005312">
    <property type="entry name" value="DUF1759"/>
</dbReference>